<dbReference type="Pfam" id="PF20695">
    <property type="entry name" value="UbiD_N"/>
    <property type="match status" value="1"/>
</dbReference>
<proteinExistence type="predicted"/>
<reference evidence="2" key="1">
    <citation type="journal article" date="2014" name="Front. Microbiol.">
        <title>High frequency of phylogenetically diverse reductive dehalogenase-homologous genes in deep subseafloor sedimentary metagenomes.</title>
        <authorList>
            <person name="Kawai M."/>
            <person name="Futagami T."/>
            <person name="Toyoda A."/>
            <person name="Takaki Y."/>
            <person name="Nishi S."/>
            <person name="Hori S."/>
            <person name="Arai W."/>
            <person name="Tsubouchi T."/>
            <person name="Morono Y."/>
            <person name="Uchiyama I."/>
            <person name="Ito T."/>
            <person name="Fujiyama A."/>
            <person name="Inagaki F."/>
            <person name="Takami H."/>
        </authorList>
    </citation>
    <scope>NUCLEOTIDE SEQUENCE</scope>
    <source>
        <strain evidence="2">Expedition CK06-06</strain>
    </source>
</reference>
<feature type="domain" description="3-octaprenyl-4-hydroxybenzoate carboxy-lyase-like N-terminal" evidence="1">
    <location>
        <begin position="18"/>
        <end position="97"/>
    </location>
</feature>
<dbReference type="SUPFAM" id="SSF50475">
    <property type="entry name" value="FMN-binding split barrel"/>
    <property type="match status" value="1"/>
</dbReference>
<dbReference type="InterPro" id="IPR002830">
    <property type="entry name" value="UbiD"/>
</dbReference>
<dbReference type="GO" id="GO:0016831">
    <property type="term" value="F:carboxy-lyase activity"/>
    <property type="evidence" value="ECO:0007669"/>
    <property type="project" value="InterPro"/>
</dbReference>
<accession>X1SIY2</accession>
<dbReference type="EMBL" id="BARW01017925">
    <property type="protein sequence ID" value="GAI92957.1"/>
    <property type="molecule type" value="Genomic_DNA"/>
</dbReference>
<gene>
    <name evidence="2" type="ORF">S12H4_30820</name>
</gene>
<name>X1SIY2_9ZZZZ</name>
<dbReference type="InterPro" id="IPR049383">
    <property type="entry name" value="UbiD-like_N"/>
</dbReference>
<sequence>MSHESQDWVGFDDVNSFLDSLKESNELIEIKDQVSPRFEISALLRELGDQTGPAALFTHVDGFPGHVVAGNLMGHRRRVARALGVQEDQLAATYLERKNRRVPSVVVDDAPIKQVTIDGQALDLLRVLPALT</sequence>
<protein>
    <recommendedName>
        <fullName evidence="1">3-octaprenyl-4-hydroxybenzoate carboxy-lyase-like N-terminal domain-containing protein</fullName>
    </recommendedName>
</protein>
<feature type="non-terminal residue" evidence="2">
    <location>
        <position position="132"/>
    </location>
</feature>
<dbReference type="GO" id="GO:0005737">
    <property type="term" value="C:cytoplasm"/>
    <property type="evidence" value="ECO:0007669"/>
    <property type="project" value="TreeGrafter"/>
</dbReference>
<comment type="caution">
    <text evidence="2">The sequence shown here is derived from an EMBL/GenBank/DDBJ whole genome shotgun (WGS) entry which is preliminary data.</text>
</comment>
<dbReference type="PANTHER" id="PTHR30108:SF17">
    <property type="entry name" value="FERULIC ACID DECARBOXYLASE 1"/>
    <property type="match status" value="1"/>
</dbReference>
<organism evidence="2">
    <name type="scientific">marine sediment metagenome</name>
    <dbReference type="NCBI Taxonomy" id="412755"/>
    <lineage>
        <taxon>unclassified sequences</taxon>
        <taxon>metagenomes</taxon>
        <taxon>ecological metagenomes</taxon>
    </lineage>
</organism>
<evidence type="ECO:0000313" key="2">
    <source>
        <dbReference type="EMBL" id="GAI92957.1"/>
    </source>
</evidence>
<dbReference type="AlphaFoldDB" id="X1SIY2"/>
<dbReference type="PANTHER" id="PTHR30108">
    <property type="entry name" value="3-OCTAPRENYL-4-HYDROXYBENZOATE CARBOXY-LYASE-RELATED"/>
    <property type="match status" value="1"/>
</dbReference>
<evidence type="ECO:0000259" key="1">
    <source>
        <dbReference type="Pfam" id="PF20695"/>
    </source>
</evidence>